<protein>
    <submittedName>
        <fullName evidence="1">Uncharacterized protein</fullName>
    </submittedName>
</protein>
<name>A0AAD9NIL8_RIDPI</name>
<proteinExistence type="predicted"/>
<accession>A0AAD9NIL8</accession>
<dbReference type="AlphaFoldDB" id="A0AAD9NIL8"/>
<comment type="caution">
    <text evidence="1">The sequence shown here is derived from an EMBL/GenBank/DDBJ whole genome shotgun (WGS) entry which is preliminary data.</text>
</comment>
<keyword evidence="2" id="KW-1185">Reference proteome</keyword>
<sequence length="123" mass="13927">MVAAKLQTASEQESFWLIYTVHGTRNTEHGTRNTEHGTRNTEHGTRYTVHGTRALDGDTNFGLFMTPSVFTDTIHRITDSYSGEAAAMRILGSVSRRYEPDSLSELLDYPDPIYRPTFRALDE</sequence>
<reference evidence="1" key="1">
    <citation type="journal article" date="2023" name="Mol. Biol. Evol.">
        <title>Third-Generation Sequencing Reveals the Adaptive Role of the Epigenome in Three Deep-Sea Polychaetes.</title>
        <authorList>
            <person name="Perez M."/>
            <person name="Aroh O."/>
            <person name="Sun Y."/>
            <person name="Lan Y."/>
            <person name="Juniper S.K."/>
            <person name="Young C.R."/>
            <person name="Angers B."/>
            <person name="Qian P.Y."/>
        </authorList>
    </citation>
    <scope>NUCLEOTIDE SEQUENCE</scope>
    <source>
        <strain evidence="1">R07B-5</strain>
    </source>
</reference>
<evidence type="ECO:0000313" key="2">
    <source>
        <dbReference type="Proteomes" id="UP001209878"/>
    </source>
</evidence>
<evidence type="ECO:0000313" key="1">
    <source>
        <dbReference type="EMBL" id="KAK2171415.1"/>
    </source>
</evidence>
<dbReference type="Proteomes" id="UP001209878">
    <property type="component" value="Unassembled WGS sequence"/>
</dbReference>
<dbReference type="EMBL" id="JAODUO010001068">
    <property type="protein sequence ID" value="KAK2171415.1"/>
    <property type="molecule type" value="Genomic_DNA"/>
</dbReference>
<organism evidence="1 2">
    <name type="scientific">Ridgeia piscesae</name>
    <name type="common">Tubeworm</name>
    <dbReference type="NCBI Taxonomy" id="27915"/>
    <lineage>
        <taxon>Eukaryota</taxon>
        <taxon>Metazoa</taxon>
        <taxon>Spiralia</taxon>
        <taxon>Lophotrochozoa</taxon>
        <taxon>Annelida</taxon>
        <taxon>Polychaeta</taxon>
        <taxon>Sedentaria</taxon>
        <taxon>Canalipalpata</taxon>
        <taxon>Sabellida</taxon>
        <taxon>Siboglinidae</taxon>
        <taxon>Ridgeia</taxon>
    </lineage>
</organism>
<gene>
    <name evidence="1" type="ORF">NP493_1070g00046</name>
</gene>